<dbReference type="OrthoDB" id="9801160at2"/>
<dbReference type="EMBL" id="NIQC01000029">
    <property type="protein sequence ID" value="OWZ83043.1"/>
    <property type="molecule type" value="Genomic_DNA"/>
</dbReference>
<sequence>MENNIPTRAEAYELLRKYVNDERQINHALAVEATLVHFAEKFDEDVQKWGTIGLIHDLDYELYPEQHCHKVRELLEKEKWPEEYIRAIESHGWKICTDVEPKETMEKVLYTVDQLTGLITATALVRPSKSIMDVKTKSVKKKWKQTEFASGVDREVISRGAEMLGMDLNELIEETIKAMQKEAEALGLNG</sequence>
<protein>
    <submittedName>
        <fullName evidence="2">Hydrolase</fullName>
    </submittedName>
</protein>
<dbReference type="RefSeq" id="WP_089024272.1">
    <property type="nucleotide sequence ID" value="NZ_NIQC01000029.1"/>
</dbReference>
<accession>A0A226BVN2</accession>
<dbReference type="PANTHER" id="PTHR38659">
    <property type="entry name" value="METAL-DEPENDENT PHOSPHOHYDROLASE"/>
    <property type="match status" value="1"/>
</dbReference>
<feature type="domain" description="HD" evidence="1">
    <location>
        <begin position="25"/>
        <end position="92"/>
    </location>
</feature>
<dbReference type="NCBIfam" id="TIGR00277">
    <property type="entry name" value="HDIG"/>
    <property type="match status" value="1"/>
</dbReference>
<dbReference type="SUPFAM" id="SSF109604">
    <property type="entry name" value="HD-domain/PDEase-like"/>
    <property type="match status" value="1"/>
</dbReference>
<evidence type="ECO:0000259" key="1">
    <source>
        <dbReference type="Pfam" id="PF01966"/>
    </source>
</evidence>
<name>A0A226BVN2_9FIRM</name>
<dbReference type="AlphaFoldDB" id="A0A226BVN2"/>
<reference evidence="2 3" key="1">
    <citation type="submission" date="2017-06" db="EMBL/GenBank/DDBJ databases">
        <title>Draft Genome Sequence of Natranaerobius trueperi halophilic, alkalithermophilic bacteria from soda lakes.</title>
        <authorList>
            <person name="Zhao B."/>
        </authorList>
    </citation>
    <scope>NUCLEOTIDE SEQUENCE [LARGE SCALE GENOMIC DNA]</scope>
    <source>
        <strain evidence="2 3">DSM 18760</strain>
    </source>
</reference>
<organism evidence="2 3">
    <name type="scientific">Natranaerobius trueperi</name>
    <dbReference type="NCBI Taxonomy" id="759412"/>
    <lineage>
        <taxon>Bacteria</taxon>
        <taxon>Bacillati</taxon>
        <taxon>Bacillota</taxon>
        <taxon>Clostridia</taxon>
        <taxon>Natranaerobiales</taxon>
        <taxon>Natranaerobiaceae</taxon>
        <taxon>Natranaerobius</taxon>
    </lineage>
</organism>
<comment type="caution">
    <text evidence="2">The sequence shown here is derived from an EMBL/GenBank/DDBJ whole genome shotgun (WGS) entry which is preliminary data.</text>
</comment>
<proteinExistence type="predicted"/>
<evidence type="ECO:0000313" key="3">
    <source>
        <dbReference type="Proteomes" id="UP000214588"/>
    </source>
</evidence>
<dbReference type="Gene3D" id="1.10.3210.10">
    <property type="entry name" value="Hypothetical protein af1432"/>
    <property type="match status" value="1"/>
</dbReference>
<dbReference type="Proteomes" id="UP000214588">
    <property type="component" value="Unassembled WGS sequence"/>
</dbReference>
<keyword evidence="2" id="KW-0378">Hydrolase</keyword>
<dbReference type="GO" id="GO:0016787">
    <property type="term" value="F:hydrolase activity"/>
    <property type="evidence" value="ECO:0007669"/>
    <property type="project" value="UniProtKB-KW"/>
</dbReference>
<gene>
    <name evidence="2" type="ORF">CDO51_10800</name>
</gene>
<evidence type="ECO:0000313" key="2">
    <source>
        <dbReference type="EMBL" id="OWZ83043.1"/>
    </source>
</evidence>
<dbReference type="InterPro" id="IPR006674">
    <property type="entry name" value="HD_domain"/>
</dbReference>
<dbReference type="Pfam" id="PF01966">
    <property type="entry name" value="HD"/>
    <property type="match status" value="1"/>
</dbReference>
<keyword evidence="3" id="KW-1185">Reference proteome</keyword>
<dbReference type="InterPro" id="IPR006675">
    <property type="entry name" value="HDIG_dom"/>
</dbReference>
<dbReference type="PANTHER" id="PTHR38659:SF2">
    <property type="entry name" value="HDIG DOMAIN PROTEIN"/>
    <property type="match status" value="1"/>
</dbReference>